<dbReference type="Pfam" id="PF02212">
    <property type="entry name" value="GED"/>
    <property type="match status" value="1"/>
</dbReference>
<keyword evidence="7" id="KW-0378">Hydrolase</keyword>
<dbReference type="InterPro" id="IPR020850">
    <property type="entry name" value="GED_dom"/>
</dbReference>
<dbReference type="OMA" id="WKCKVSL"/>
<evidence type="ECO:0000256" key="4">
    <source>
        <dbReference type="SAM" id="MobiDB-lite"/>
    </source>
</evidence>
<dbReference type="RefSeq" id="XP_008087058.1">
    <property type="nucleotide sequence ID" value="XM_008088867.1"/>
</dbReference>
<dbReference type="GeneID" id="19460709"/>
<feature type="region of interest" description="Disordered" evidence="4">
    <location>
        <begin position="58"/>
        <end position="89"/>
    </location>
</feature>
<evidence type="ECO:0000259" key="5">
    <source>
        <dbReference type="PROSITE" id="PS51388"/>
    </source>
</evidence>
<dbReference type="PANTHER" id="PTHR11566:SF131">
    <property type="entry name" value="GTPASE, PUTATIVE (AFU_ORTHOLOGUE AFUA_6G07630)-RELATED"/>
    <property type="match status" value="1"/>
</dbReference>
<dbReference type="GO" id="GO:0003924">
    <property type="term" value="F:GTPase activity"/>
    <property type="evidence" value="ECO:0007669"/>
    <property type="project" value="InterPro"/>
</dbReference>
<dbReference type="SMART" id="SM00053">
    <property type="entry name" value="DYNc"/>
    <property type="match status" value="1"/>
</dbReference>
<dbReference type="InterPro" id="IPR022812">
    <property type="entry name" value="Dynamin"/>
</dbReference>
<dbReference type="eggNOG" id="KOG0446">
    <property type="taxonomic scope" value="Eukaryota"/>
</dbReference>
<name>S3CKL0_GLAL2</name>
<protein>
    <submittedName>
        <fullName evidence="7">p-loop containing nucleoside triphosphate hydrolase</fullName>
    </submittedName>
</protein>
<dbReference type="InterPro" id="IPR001401">
    <property type="entry name" value="Dynamin_GTPase"/>
</dbReference>
<dbReference type="Pfam" id="PF00350">
    <property type="entry name" value="Dynamin_N"/>
    <property type="match status" value="1"/>
</dbReference>
<evidence type="ECO:0000313" key="8">
    <source>
        <dbReference type="Proteomes" id="UP000016922"/>
    </source>
</evidence>
<dbReference type="InterPro" id="IPR003130">
    <property type="entry name" value="GED"/>
</dbReference>
<proteinExistence type="predicted"/>
<dbReference type="HOGENOM" id="CLU_008964_4_0_1"/>
<accession>S3CKL0</accession>
<dbReference type="GO" id="GO:0005737">
    <property type="term" value="C:cytoplasm"/>
    <property type="evidence" value="ECO:0007669"/>
    <property type="project" value="TreeGrafter"/>
</dbReference>
<dbReference type="InterPro" id="IPR027417">
    <property type="entry name" value="P-loop_NTPase"/>
</dbReference>
<feature type="domain" description="Dynamin-type G" evidence="6">
    <location>
        <begin position="114"/>
        <end position="444"/>
    </location>
</feature>
<keyword evidence="8" id="KW-1185">Reference proteome</keyword>
<evidence type="ECO:0000256" key="2">
    <source>
        <dbReference type="ARBA" id="ARBA00023134"/>
    </source>
</evidence>
<feature type="compositionally biased region" description="Basic and acidic residues" evidence="4">
    <location>
        <begin position="64"/>
        <end position="84"/>
    </location>
</feature>
<keyword evidence="2" id="KW-0342">GTP-binding</keyword>
<reference evidence="7 8" key="1">
    <citation type="journal article" date="2013" name="BMC Genomics">
        <title>Genomics-driven discovery of the pneumocandin biosynthetic gene cluster in the fungus Glarea lozoyensis.</title>
        <authorList>
            <person name="Chen L."/>
            <person name="Yue Q."/>
            <person name="Zhang X."/>
            <person name="Xiang M."/>
            <person name="Wang C."/>
            <person name="Li S."/>
            <person name="Che Y."/>
            <person name="Ortiz-Lopez F.J."/>
            <person name="Bills G.F."/>
            <person name="Liu X."/>
            <person name="An Z."/>
        </authorList>
    </citation>
    <scope>NUCLEOTIDE SEQUENCE [LARGE SCALE GENOMIC DNA]</scope>
    <source>
        <strain evidence="8">ATCC 20868 / MF5171</strain>
    </source>
</reference>
<evidence type="ECO:0000313" key="7">
    <source>
        <dbReference type="EMBL" id="EPE25739.1"/>
    </source>
</evidence>
<gene>
    <name evidence="7" type="ORF">GLAREA_01651</name>
</gene>
<evidence type="ECO:0000256" key="3">
    <source>
        <dbReference type="SAM" id="Coils"/>
    </source>
</evidence>
<feature type="coiled-coil region" evidence="3">
    <location>
        <begin position="872"/>
        <end position="899"/>
    </location>
</feature>
<dbReference type="PROSITE" id="PS51388">
    <property type="entry name" value="GED"/>
    <property type="match status" value="1"/>
</dbReference>
<feature type="region of interest" description="Disordered" evidence="4">
    <location>
        <begin position="1"/>
        <end position="31"/>
    </location>
</feature>
<dbReference type="Pfam" id="PF01031">
    <property type="entry name" value="Dynamin_M"/>
    <property type="match status" value="1"/>
</dbReference>
<dbReference type="InterPro" id="IPR030381">
    <property type="entry name" value="G_DYNAMIN_dom"/>
</dbReference>
<feature type="domain" description="GED" evidence="5">
    <location>
        <begin position="809"/>
        <end position="904"/>
    </location>
</feature>
<dbReference type="GO" id="GO:0005525">
    <property type="term" value="F:GTP binding"/>
    <property type="evidence" value="ECO:0007669"/>
    <property type="project" value="InterPro"/>
</dbReference>
<dbReference type="InterPro" id="IPR000375">
    <property type="entry name" value="Dynamin_stalk"/>
</dbReference>
<dbReference type="Proteomes" id="UP000016922">
    <property type="component" value="Unassembled WGS sequence"/>
</dbReference>
<dbReference type="GO" id="GO:0031623">
    <property type="term" value="P:receptor internalization"/>
    <property type="evidence" value="ECO:0007669"/>
    <property type="project" value="TreeGrafter"/>
</dbReference>
<dbReference type="InterPro" id="IPR045063">
    <property type="entry name" value="Dynamin_N"/>
</dbReference>
<dbReference type="OrthoDB" id="5061070at2759"/>
<dbReference type="Gene3D" id="3.40.50.300">
    <property type="entry name" value="P-loop containing nucleotide triphosphate hydrolases"/>
    <property type="match status" value="1"/>
</dbReference>
<dbReference type="GO" id="GO:0005874">
    <property type="term" value="C:microtubule"/>
    <property type="evidence" value="ECO:0007669"/>
    <property type="project" value="TreeGrafter"/>
</dbReference>
<evidence type="ECO:0000259" key="6">
    <source>
        <dbReference type="PROSITE" id="PS51718"/>
    </source>
</evidence>
<keyword evidence="3" id="KW-0175">Coiled coil</keyword>
<dbReference type="SUPFAM" id="SSF52540">
    <property type="entry name" value="P-loop containing nucleoside triphosphate hydrolases"/>
    <property type="match status" value="1"/>
</dbReference>
<keyword evidence="1" id="KW-0547">Nucleotide-binding</keyword>
<sequence>MPPNRVKGDFTVTSFGYPTPKERTMSNEPPDNKIEEWNLKKSQGILEDAHGHLPVGCRRSPAQDTHHDLPHRDASPTEAREVDGHPGGLHLVGKDVKTALDAIDKIRGLVGGIVTEIPQVVLVGDQSSGKSSLLSAIAGINLPRGGSTCTRCPTNIKTSEGPAWECEVSLHISFSYDQTKKATARSYHFWAQNPTTDVVPFKTIREESELEDVLKWAQIALLNPSISPQEFVPDSNLENVAFLQHKQLRENNAVKEQAVYSPNVIAISISAPGLPALSFFDLPGLIVSAASDQYLPEAFRTMTREYVRHEKSLIICAMAMHIDPQNSTARLLIRQERAEHRCVGVLTNSDRVTDTSEYTEILQGHEYKLKHGYFITRQPGPDWKTPPGPQYHQFAREYETKFFEESRLWREGAEWACFRDRCGTEVIQKYLSKTFVGLIYSCIPEIHSTVLEELEKVEHELSSLPKVNDKAQVTVRTRLNSLENGLRGLLDNSSNVFHSQWKELCNQFSKALDAMRPMCDCAHPSDKQVKPTIYELDSDSCGEGASPVKTSPVKLVKRSGEDLGNIISPKKTKLAPKEETSPTLSLPIYRRPGVDVDEWRKANTRSKGDLGPFWEPYTDWGKGMMTLSTLKTEISKQIPAGVPDGSLDKIKREYALQSVARWDAPLQTFLAATFDILSATFQQQLDTDIKREYNETEFYKRSQAIIASFLKRSKETLHDQTMRLFKVEKSALFTMNNASFENHKKRALEWFKGRRRMARIEAYCQVYPTPAYTKALTFSQGDPRREEFMAEVYSKFKMDKLGEDKFQSEIALASYIRAYYMTARQRFCDSVCAAVNAHLIDDMFKALEYYVQAELKIDEGGEVRCQELLAGNAKVVKRRMELEDNRKRLQESLDWIRKLRQDSSADVLDTTMKDGE</sequence>
<dbReference type="GO" id="GO:0008017">
    <property type="term" value="F:microtubule binding"/>
    <property type="evidence" value="ECO:0007669"/>
    <property type="project" value="TreeGrafter"/>
</dbReference>
<dbReference type="PRINTS" id="PR00195">
    <property type="entry name" value="DYNAMIN"/>
</dbReference>
<dbReference type="EMBL" id="KE145371">
    <property type="protein sequence ID" value="EPE25739.1"/>
    <property type="molecule type" value="Genomic_DNA"/>
</dbReference>
<dbReference type="AlphaFoldDB" id="S3CKL0"/>
<dbReference type="PANTHER" id="PTHR11566">
    <property type="entry name" value="DYNAMIN"/>
    <property type="match status" value="1"/>
</dbReference>
<dbReference type="GO" id="GO:0005886">
    <property type="term" value="C:plasma membrane"/>
    <property type="evidence" value="ECO:0007669"/>
    <property type="project" value="TreeGrafter"/>
</dbReference>
<dbReference type="Gene3D" id="1.20.120.1240">
    <property type="entry name" value="Dynamin, middle domain"/>
    <property type="match status" value="1"/>
</dbReference>
<organism evidence="7 8">
    <name type="scientific">Glarea lozoyensis (strain ATCC 20868 / MF5171)</name>
    <dbReference type="NCBI Taxonomy" id="1116229"/>
    <lineage>
        <taxon>Eukaryota</taxon>
        <taxon>Fungi</taxon>
        <taxon>Dikarya</taxon>
        <taxon>Ascomycota</taxon>
        <taxon>Pezizomycotina</taxon>
        <taxon>Leotiomycetes</taxon>
        <taxon>Helotiales</taxon>
        <taxon>Helotiaceae</taxon>
        <taxon>Glarea</taxon>
    </lineage>
</organism>
<dbReference type="STRING" id="1116229.S3CKL0"/>
<evidence type="ECO:0000256" key="1">
    <source>
        <dbReference type="ARBA" id="ARBA00022741"/>
    </source>
</evidence>
<feature type="compositionally biased region" description="Basic and acidic residues" evidence="4">
    <location>
        <begin position="20"/>
        <end position="31"/>
    </location>
</feature>
<dbReference type="PROSITE" id="PS51718">
    <property type="entry name" value="G_DYNAMIN_2"/>
    <property type="match status" value="1"/>
</dbReference>
<dbReference type="KEGG" id="glz:GLAREA_01651"/>